<protein>
    <recommendedName>
        <fullName evidence="1">MlaB-like STAS domain-containing protein</fullName>
    </recommendedName>
</protein>
<dbReference type="Gene3D" id="3.30.750.24">
    <property type="entry name" value="STAS domain"/>
    <property type="match status" value="1"/>
</dbReference>
<dbReference type="Pfam" id="PF13466">
    <property type="entry name" value="STAS_2"/>
    <property type="match status" value="1"/>
</dbReference>
<gene>
    <name evidence="2" type="ORF">NBRC116585_06880</name>
</gene>
<organism evidence="2 3">
    <name type="scientific">Thalassolituus maritimus</name>
    <dbReference type="NCBI Taxonomy" id="484498"/>
    <lineage>
        <taxon>Bacteria</taxon>
        <taxon>Pseudomonadati</taxon>
        <taxon>Pseudomonadota</taxon>
        <taxon>Gammaproteobacteria</taxon>
        <taxon>Oceanospirillales</taxon>
        <taxon>Oceanospirillaceae</taxon>
        <taxon>Thalassolituus</taxon>
    </lineage>
</organism>
<evidence type="ECO:0000313" key="2">
    <source>
        <dbReference type="EMBL" id="GAA6144571.1"/>
    </source>
</evidence>
<dbReference type="RefSeq" id="WP_353293496.1">
    <property type="nucleotide sequence ID" value="NZ_BAABWH010000001.1"/>
</dbReference>
<name>A0ABP9ZWQ4_9GAMM</name>
<reference evidence="2 3" key="1">
    <citation type="submission" date="2024-04" db="EMBL/GenBank/DDBJ databases">
        <title>Draft genome sequence of Thalassolituus maritimus NBRC 116585.</title>
        <authorList>
            <person name="Miyakawa T."/>
            <person name="Kusuya Y."/>
            <person name="Miura T."/>
        </authorList>
    </citation>
    <scope>NUCLEOTIDE SEQUENCE [LARGE SCALE GENOMIC DNA]</scope>
    <source>
        <strain evidence="2 3">5NW40-0001</strain>
    </source>
</reference>
<evidence type="ECO:0000259" key="1">
    <source>
        <dbReference type="Pfam" id="PF13466"/>
    </source>
</evidence>
<dbReference type="EMBL" id="BAABWH010000001">
    <property type="protein sequence ID" value="GAA6144571.1"/>
    <property type="molecule type" value="Genomic_DNA"/>
</dbReference>
<dbReference type="InterPro" id="IPR036513">
    <property type="entry name" value="STAS_dom_sf"/>
</dbReference>
<comment type="caution">
    <text evidence="2">The sequence shown here is derived from an EMBL/GenBank/DDBJ whole genome shotgun (WGS) entry which is preliminary data.</text>
</comment>
<feature type="domain" description="MlaB-like STAS" evidence="1">
    <location>
        <begin position="15"/>
        <end position="94"/>
    </location>
</feature>
<keyword evidence="3" id="KW-1185">Reference proteome</keyword>
<evidence type="ECO:0000313" key="3">
    <source>
        <dbReference type="Proteomes" id="UP001481413"/>
    </source>
</evidence>
<dbReference type="SUPFAM" id="SSF52091">
    <property type="entry name" value="SpoIIaa-like"/>
    <property type="match status" value="1"/>
</dbReference>
<dbReference type="InterPro" id="IPR058548">
    <property type="entry name" value="MlaB-like_STAS"/>
</dbReference>
<proteinExistence type="predicted"/>
<sequence>MSTQPRLDTASAGEVQVSGDLTLHTVSGLIVDGQKAIRSAQGELDINLADVSRFSSAGVALLLNWLRTAEAANVAVTIKHPPKDMPAILEVCDLNAVFQPVLSDTLQPE</sequence>
<accession>A0ABP9ZWQ4</accession>
<dbReference type="CDD" id="cd07043">
    <property type="entry name" value="STAS_anti-anti-sigma_factors"/>
    <property type="match status" value="1"/>
</dbReference>
<dbReference type="Proteomes" id="UP001481413">
    <property type="component" value="Unassembled WGS sequence"/>
</dbReference>